<evidence type="ECO:0000256" key="1">
    <source>
        <dbReference type="ARBA" id="ARBA00004141"/>
    </source>
</evidence>
<dbReference type="OMA" id="EYNTSEY"/>
<protein>
    <submittedName>
        <fullName evidence="8">Solute carrier family 22 member 13-like</fullName>
    </submittedName>
</protein>
<evidence type="ECO:0000313" key="7">
    <source>
        <dbReference type="Proteomes" id="UP000694845"/>
    </source>
</evidence>
<dbReference type="PANTHER" id="PTHR24064">
    <property type="entry name" value="SOLUTE CARRIER FAMILY 22 MEMBER"/>
    <property type="match status" value="1"/>
</dbReference>
<dbReference type="GO" id="GO:0016020">
    <property type="term" value="C:membrane"/>
    <property type="evidence" value="ECO:0007669"/>
    <property type="project" value="UniProtKB-SubCell"/>
</dbReference>
<keyword evidence="3 5" id="KW-1133">Transmembrane helix</keyword>
<feature type="transmembrane region" description="Helical" evidence="5">
    <location>
        <begin position="181"/>
        <end position="202"/>
    </location>
</feature>
<keyword evidence="4 5" id="KW-0472">Membrane</keyword>
<dbReference type="Pfam" id="PF00083">
    <property type="entry name" value="Sugar_tr"/>
    <property type="match status" value="1"/>
</dbReference>
<evidence type="ECO:0000259" key="6">
    <source>
        <dbReference type="PROSITE" id="PS50850"/>
    </source>
</evidence>
<organism evidence="7 8">
    <name type="scientific">Acanthaster planci</name>
    <name type="common">Crown-of-thorns starfish</name>
    <dbReference type="NCBI Taxonomy" id="133434"/>
    <lineage>
        <taxon>Eukaryota</taxon>
        <taxon>Metazoa</taxon>
        <taxon>Echinodermata</taxon>
        <taxon>Eleutherozoa</taxon>
        <taxon>Asterozoa</taxon>
        <taxon>Asteroidea</taxon>
        <taxon>Valvatacea</taxon>
        <taxon>Valvatida</taxon>
        <taxon>Acanthasteridae</taxon>
        <taxon>Acanthaster</taxon>
    </lineage>
</organism>
<dbReference type="Gene3D" id="1.20.1250.20">
    <property type="entry name" value="MFS general substrate transporter like domains"/>
    <property type="match status" value="1"/>
</dbReference>
<keyword evidence="7" id="KW-1185">Reference proteome</keyword>
<feature type="transmembrane region" description="Helical" evidence="5">
    <location>
        <begin position="20"/>
        <end position="44"/>
    </location>
</feature>
<evidence type="ECO:0000256" key="3">
    <source>
        <dbReference type="ARBA" id="ARBA00022989"/>
    </source>
</evidence>
<feature type="domain" description="Major facilitator superfamily (MFS) profile" evidence="6">
    <location>
        <begin position="101"/>
        <end position="518"/>
    </location>
</feature>
<dbReference type="AlphaFoldDB" id="A0A8B7ZQS5"/>
<accession>A0A8B7ZQS5</accession>
<sequence>MKLEEIAALLGNFGRYQILLIVYASILSCMGCWVTFSHVFFAAGTDHWCSVLPRENCSGWPGFQDNCTELKKAIFLPPSEDESSIYPYSNCKQWDLLEGYVFDPYAPLADVDNFTYSAVPCNSGWVYDTSQYKTTVNSEFDLVCEDKDLPSFSQSIYFVGFLVSSVIVGTLSDWIGRKTALSVSLLLWVVGFIVTTFSVNIYMYMACRFLSGFGEYGAWLSCFVLAIENVPKSRRTAVTMLFGITYAVGYFFLATAAMFVREWRPLCLIMSLATIPVLLPLPFVQESISWLVSKGKLEEADAVIRRVAKFNKKTVPDVLFDKEDDQNEMESRESAIPPSLIDLYRTSNMAAKTINMQYNWLVNSLVYYGLSQSTGDLGVDDYWAFFVSGAVEIPALTYAAFGVERFGRKWNTAVLELIGGVACLIAIFIPTGIWRTAVSMIGKFCISATFSIIYLYSGELFPTPIRAIGIGMCSVSSRIGGIISPLVLLLGRNVPSIVFGCSAIVAGILVFFLPETKGRKLPQTLEEAEAMGKCNCMAGNVSNESAIELDGEGCDKEGVSPVSIERSLRPKNEEKSELSA</sequence>
<feature type="transmembrane region" description="Helical" evidence="5">
    <location>
        <begin position="266"/>
        <end position="284"/>
    </location>
</feature>
<dbReference type="GeneID" id="110988217"/>
<dbReference type="CDD" id="cd17317">
    <property type="entry name" value="MFS_SLC22"/>
    <property type="match status" value="1"/>
</dbReference>
<dbReference type="InterPro" id="IPR020846">
    <property type="entry name" value="MFS_dom"/>
</dbReference>
<feature type="transmembrane region" description="Helical" evidence="5">
    <location>
        <begin position="440"/>
        <end position="456"/>
    </location>
</feature>
<dbReference type="KEGG" id="aplc:110988217"/>
<feature type="transmembrane region" description="Helical" evidence="5">
    <location>
        <begin position="468"/>
        <end position="488"/>
    </location>
</feature>
<dbReference type="InterPro" id="IPR005829">
    <property type="entry name" value="Sugar_transporter_CS"/>
</dbReference>
<feature type="transmembrane region" description="Helical" evidence="5">
    <location>
        <begin position="209"/>
        <end position="227"/>
    </location>
</feature>
<name>A0A8B7ZQS5_ACAPL</name>
<dbReference type="InterPro" id="IPR036259">
    <property type="entry name" value="MFS_trans_sf"/>
</dbReference>
<gene>
    <name evidence="8" type="primary">LOC110988217</name>
</gene>
<proteinExistence type="predicted"/>
<feature type="transmembrane region" description="Helical" evidence="5">
    <location>
        <begin position="382"/>
        <end position="401"/>
    </location>
</feature>
<dbReference type="GO" id="GO:0022857">
    <property type="term" value="F:transmembrane transporter activity"/>
    <property type="evidence" value="ECO:0007669"/>
    <property type="project" value="InterPro"/>
</dbReference>
<dbReference type="PROSITE" id="PS50850">
    <property type="entry name" value="MFS"/>
    <property type="match status" value="1"/>
</dbReference>
<dbReference type="PROSITE" id="PS51257">
    <property type="entry name" value="PROKAR_LIPOPROTEIN"/>
    <property type="match status" value="1"/>
</dbReference>
<dbReference type="OrthoDB" id="8049622at2759"/>
<feature type="transmembrane region" description="Helical" evidence="5">
    <location>
        <begin position="494"/>
        <end position="513"/>
    </location>
</feature>
<feature type="transmembrane region" description="Helical" evidence="5">
    <location>
        <begin position="413"/>
        <end position="434"/>
    </location>
</feature>
<evidence type="ECO:0000313" key="8">
    <source>
        <dbReference type="RefSeq" id="XP_022107230.1"/>
    </source>
</evidence>
<dbReference type="InterPro" id="IPR005828">
    <property type="entry name" value="MFS_sugar_transport-like"/>
</dbReference>
<evidence type="ECO:0000256" key="5">
    <source>
        <dbReference type="SAM" id="Phobius"/>
    </source>
</evidence>
<dbReference type="SUPFAM" id="SSF103473">
    <property type="entry name" value="MFS general substrate transporter"/>
    <property type="match status" value="1"/>
</dbReference>
<keyword evidence="2 5" id="KW-0812">Transmembrane</keyword>
<dbReference type="RefSeq" id="XP_022107230.1">
    <property type="nucleotide sequence ID" value="XM_022251538.1"/>
</dbReference>
<feature type="transmembrane region" description="Helical" evidence="5">
    <location>
        <begin position="239"/>
        <end position="259"/>
    </location>
</feature>
<dbReference type="PROSITE" id="PS00216">
    <property type="entry name" value="SUGAR_TRANSPORT_1"/>
    <property type="match status" value="1"/>
</dbReference>
<dbReference type="Proteomes" id="UP000694845">
    <property type="component" value="Unplaced"/>
</dbReference>
<evidence type="ECO:0000256" key="2">
    <source>
        <dbReference type="ARBA" id="ARBA00022692"/>
    </source>
</evidence>
<evidence type="ECO:0000256" key="4">
    <source>
        <dbReference type="ARBA" id="ARBA00023136"/>
    </source>
</evidence>
<comment type="subcellular location">
    <subcellularLocation>
        <location evidence="1">Membrane</location>
        <topology evidence="1">Multi-pass membrane protein</topology>
    </subcellularLocation>
</comment>
<feature type="transmembrane region" description="Helical" evidence="5">
    <location>
        <begin position="156"/>
        <end position="175"/>
    </location>
</feature>
<reference evidence="8" key="1">
    <citation type="submission" date="2025-08" db="UniProtKB">
        <authorList>
            <consortium name="RefSeq"/>
        </authorList>
    </citation>
    <scope>IDENTIFICATION</scope>
</reference>